<dbReference type="SUPFAM" id="SSF103473">
    <property type="entry name" value="MFS general substrate transporter"/>
    <property type="match status" value="1"/>
</dbReference>
<dbReference type="PROSITE" id="PS50850">
    <property type="entry name" value="MFS"/>
    <property type="match status" value="1"/>
</dbReference>
<feature type="transmembrane region" description="Helical" evidence="6">
    <location>
        <begin position="20"/>
        <end position="43"/>
    </location>
</feature>
<dbReference type="InterPro" id="IPR020846">
    <property type="entry name" value="MFS_dom"/>
</dbReference>
<feature type="domain" description="Major facilitator superfamily (MFS) profile" evidence="7">
    <location>
        <begin position="16"/>
        <end position="408"/>
    </location>
</feature>
<evidence type="ECO:0000259" key="7">
    <source>
        <dbReference type="PROSITE" id="PS50850"/>
    </source>
</evidence>
<dbReference type="Gene3D" id="1.20.1250.20">
    <property type="entry name" value="MFS general substrate transporter like domains"/>
    <property type="match status" value="1"/>
</dbReference>
<feature type="transmembrane region" description="Helical" evidence="6">
    <location>
        <begin position="373"/>
        <end position="405"/>
    </location>
</feature>
<gene>
    <name evidence="8" type="ORF">V3330_09080</name>
</gene>
<dbReference type="CDD" id="cd06173">
    <property type="entry name" value="MFS_MefA_like"/>
    <property type="match status" value="1"/>
</dbReference>
<dbReference type="GO" id="GO:0005886">
    <property type="term" value="C:plasma membrane"/>
    <property type="evidence" value="ECO:0007669"/>
    <property type="project" value="UniProtKB-SubCell"/>
</dbReference>
<dbReference type="EMBL" id="JAZHOG010000005">
    <property type="protein sequence ID" value="MEJ8567776.1"/>
    <property type="molecule type" value="Genomic_DNA"/>
</dbReference>
<evidence type="ECO:0000313" key="8">
    <source>
        <dbReference type="EMBL" id="MEJ8567776.1"/>
    </source>
</evidence>
<feature type="transmembrane region" description="Helical" evidence="6">
    <location>
        <begin position="302"/>
        <end position="332"/>
    </location>
</feature>
<evidence type="ECO:0000256" key="5">
    <source>
        <dbReference type="ARBA" id="ARBA00023136"/>
    </source>
</evidence>
<dbReference type="GO" id="GO:0022857">
    <property type="term" value="F:transmembrane transporter activity"/>
    <property type="evidence" value="ECO:0007669"/>
    <property type="project" value="InterPro"/>
</dbReference>
<proteinExistence type="predicted"/>
<feature type="transmembrane region" description="Helical" evidence="6">
    <location>
        <begin position="225"/>
        <end position="245"/>
    </location>
</feature>
<evidence type="ECO:0000256" key="6">
    <source>
        <dbReference type="SAM" id="Phobius"/>
    </source>
</evidence>
<comment type="caution">
    <text evidence="8">The sequence shown here is derived from an EMBL/GenBank/DDBJ whole genome shotgun (WGS) entry which is preliminary data.</text>
</comment>
<dbReference type="PANTHER" id="PTHR23513">
    <property type="entry name" value="INTEGRAL MEMBRANE EFFLUX PROTEIN-RELATED"/>
    <property type="match status" value="1"/>
</dbReference>
<organism evidence="8 9">
    <name type="scientific">Elongatibacter sediminis</name>
    <dbReference type="NCBI Taxonomy" id="3119006"/>
    <lineage>
        <taxon>Bacteria</taxon>
        <taxon>Pseudomonadati</taxon>
        <taxon>Pseudomonadota</taxon>
        <taxon>Gammaproteobacteria</taxon>
        <taxon>Chromatiales</taxon>
        <taxon>Wenzhouxiangellaceae</taxon>
        <taxon>Elongatibacter</taxon>
    </lineage>
</organism>
<comment type="subcellular location">
    <subcellularLocation>
        <location evidence="1">Cell membrane</location>
        <topology evidence="1">Multi-pass membrane protein</topology>
    </subcellularLocation>
</comment>
<keyword evidence="9" id="KW-1185">Reference proteome</keyword>
<evidence type="ECO:0000256" key="1">
    <source>
        <dbReference type="ARBA" id="ARBA00004651"/>
    </source>
</evidence>
<name>A0AAW9RJR9_9GAMM</name>
<keyword evidence="3 6" id="KW-0812">Transmembrane</keyword>
<dbReference type="AlphaFoldDB" id="A0AAW9RJR9"/>
<dbReference type="Pfam" id="PF07690">
    <property type="entry name" value="MFS_1"/>
    <property type="match status" value="1"/>
</dbReference>
<evidence type="ECO:0000256" key="4">
    <source>
        <dbReference type="ARBA" id="ARBA00022989"/>
    </source>
</evidence>
<feature type="transmembrane region" description="Helical" evidence="6">
    <location>
        <begin position="49"/>
        <end position="73"/>
    </location>
</feature>
<keyword evidence="5 6" id="KW-0472">Membrane</keyword>
<dbReference type="InterPro" id="IPR011701">
    <property type="entry name" value="MFS"/>
</dbReference>
<evidence type="ECO:0000256" key="2">
    <source>
        <dbReference type="ARBA" id="ARBA00022475"/>
    </source>
</evidence>
<keyword evidence="4 6" id="KW-1133">Transmembrane helix</keyword>
<protein>
    <submittedName>
        <fullName evidence="8">MFS transporter</fullName>
    </submittedName>
</protein>
<dbReference type="RefSeq" id="WP_354695100.1">
    <property type="nucleotide sequence ID" value="NZ_JAZHOG010000005.1"/>
</dbReference>
<dbReference type="Proteomes" id="UP001359886">
    <property type="component" value="Unassembled WGS sequence"/>
</dbReference>
<keyword evidence="2" id="KW-1003">Cell membrane</keyword>
<evidence type="ECO:0000256" key="3">
    <source>
        <dbReference type="ARBA" id="ARBA00022692"/>
    </source>
</evidence>
<reference evidence="8 9" key="1">
    <citation type="submission" date="2024-02" db="EMBL/GenBank/DDBJ databases">
        <title>A novel Wenzhouxiangellaceae bacterium, isolated from coastal sediments.</title>
        <authorList>
            <person name="Du Z.-J."/>
            <person name="Ye Y.-Q."/>
            <person name="Zhang X.-Y."/>
        </authorList>
    </citation>
    <scope>NUCLEOTIDE SEQUENCE [LARGE SCALE GENOMIC DNA]</scope>
    <source>
        <strain evidence="8 9">CH-27</strain>
    </source>
</reference>
<dbReference type="PANTHER" id="PTHR23513:SF11">
    <property type="entry name" value="STAPHYLOFERRIN A TRANSPORTER"/>
    <property type="match status" value="1"/>
</dbReference>
<feature type="transmembrane region" description="Helical" evidence="6">
    <location>
        <begin position="174"/>
        <end position="194"/>
    </location>
</feature>
<feature type="transmembrane region" description="Helical" evidence="6">
    <location>
        <begin position="265"/>
        <end position="290"/>
    </location>
</feature>
<dbReference type="InterPro" id="IPR036259">
    <property type="entry name" value="MFS_trans_sf"/>
</dbReference>
<sequence>MGELLARVFSSFREVRFRYLWLSIAMNGYSNTLSLVALSWMALEFTGSPLGVGLVIASRTIPKLVLSLPLGMLSDRMDRRLLIQMTNYAGAATAAAAVVISIAGGVNIYVVLVLAVCVGAFDAAQTTFCKAYVIDLVGRDEAVNGMTMEMLANRVFGIIGGFTSGFLLQSLGGMATFIAMGVAYFLSAAILHAIPRFCLDGSRRHDEEGLVEDSRLPDWQIITGLLRNPIVLIFASIALLAEVFACSSDVLLPSFARDIHQVGEVGLGTLFALSNTGGVIALLVMAAFATRIDSEKMLLVSAAMFGLSLVLFSLAPVFAIAAVVIILVGMAWSLVDVLLPTVLQCGVRDCDRGAVVGIWNLSRGFGPLGQLEIGYLASTVGVAFTQTINGTIFLVSTLFLAFLYYRNRSLARVPGALAS</sequence>
<accession>A0AAW9RJR9</accession>
<evidence type="ECO:0000313" key="9">
    <source>
        <dbReference type="Proteomes" id="UP001359886"/>
    </source>
</evidence>